<evidence type="ECO:0008006" key="5">
    <source>
        <dbReference type="Google" id="ProtNLM"/>
    </source>
</evidence>
<name>A0ABP1WHC8_9FIRM</name>
<dbReference type="PANTHER" id="PTHR43619:SF2">
    <property type="entry name" value="S-ADENOSYL-L-METHIONINE-DEPENDENT METHYLTRANSFERASES SUPERFAMILY PROTEIN"/>
    <property type="match status" value="1"/>
</dbReference>
<dbReference type="GO" id="GO:0008168">
    <property type="term" value="F:methyltransferase activity"/>
    <property type="evidence" value="ECO:0007669"/>
    <property type="project" value="UniProtKB-KW"/>
</dbReference>
<evidence type="ECO:0000313" key="4">
    <source>
        <dbReference type="Proteomes" id="UP000027600"/>
    </source>
</evidence>
<dbReference type="InterPro" id="IPR016874">
    <property type="entry name" value="TcmP-like"/>
</dbReference>
<sequence>MDMNEKPKLSGVPETMLQTVYARAKETKTRGAIKDTKAVEIIDKINYDFSLADKDSAMHSGVVARTIVLDKLANKYLAKNKDAVVVNIACGLDTRCYRMNGYTNWYNLDLPETIAVREKLLPESGEISQIAMSAMDDWSGEITEHDAPAIVIIEGLTMYLSEKEVKEIFDVISKRFDHVTVLVETMSPTMVKRMKEKSIEGSKAKFTWGVKDGKELAKLLPNFRHIEDHSLVEGMAEFIPIFKLLKKIKPVSNISNKIVVMEK</sequence>
<reference evidence="3 4" key="1">
    <citation type="journal article" date="2014" name="Int. J. Syst. Evol. Microbiol.">
        <title>Complete genome of a new Firmicutes species belonging to the dominant human colonic microbiota ('Ruminococcus bicirculans') reveals two chromosomes and a selective capacity to utilize plant glucans.</title>
        <authorList>
            <consortium name="NISC Comparative Sequencing Program"/>
            <person name="Wegmann U."/>
            <person name="Louis P."/>
            <person name="Goesmann A."/>
            <person name="Henrissat B."/>
            <person name="Duncan S.H."/>
            <person name="Flint H.J."/>
        </authorList>
    </citation>
    <scope>NUCLEOTIDE SEQUENCE [LARGE SCALE GENOMIC DNA]</scope>
    <source>
        <strain evidence="3 4">80/3</strain>
    </source>
</reference>
<organism evidence="3 4">
    <name type="scientific">Ruminococcus bicirculans</name>
    <name type="common">ex Wegman et al. 2014</name>
    <dbReference type="NCBI Taxonomy" id="1160721"/>
    <lineage>
        <taxon>Bacteria</taxon>
        <taxon>Bacillati</taxon>
        <taxon>Bacillota</taxon>
        <taxon>Clostridia</taxon>
        <taxon>Eubacteriales</taxon>
        <taxon>Oscillospiraceae</taxon>
        <taxon>Ruminococcus</taxon>
    </lineage>
</organism>
<dbReference type="Pfam" id="PF04072">
    <property type="entry name" value="LCM"/>
    <property type="match status" value="1"/>
</dbReference>
<evidence type="ECO:0000313" key="3">
    <source>
        <dbReference type="EMBL" id="CCO05253.1"/>
    </source>
</evidence>
<dbReference type="Gene3D" id="3.40.50.150">
    <property type="entry name" value="Vaccinia Virus protein VP39"/>
    <property type="match status" value="1"/>
</dbReference>
<keyword evidence="1 3" id="KW-0489">Methyltransferase</keyword>
<dbReference type="SUPFAM" id="SSF53335">
    <property type="entry name" value="S-adenosyl-L-methionine-dependent methyltransferases"/>
    <property type="match status" value="1"/>
</dbReference>
<dbReference type="PANTHER" id="PTHR43619">
    <property type="entry name" value="S-ADENOSYL-L-METHIONINE-DEPENDENT METHYLTRANSFERASE YKTD-RELATED"/>
    <property type="match status" value="1"/>
</dbReference>
<evidence type="ECO:0000256" key="1">
    <source>
        <dbReference type="ARBA" id="ARBA00022603"/>
    </source>
</evidence>
<evidence type="ECO:0000256" key="2">
    <source>
        <dbReference type="ARBA" id="ARBA00022679"/>
    </source>
</evidence>
<dbReference type="GO" id="GO:0032259">
    <property type="term" value="P:methylation"/>
    <property type="evidence" value="ECO:0007669"/>
    <property type="project" value="UniProtKB-KW"/>
</dbReference>
<dbReference type="InterPro" id="IPR007213">
    <property type="entry name" value="Ppm1/Ppm2/Tcmp"/>
</dbReference>
<dbReference type="Proteomes" id="UP000027600">
    <property type="component" value="Chromosome I"/>
</dbReference>
<dbReference type="EMBL" id="HF545616">
    <property type="protein sequence ID" value="CCO05253.1"/>
    <property type="molecule type" value="Genomic_DNA"/>
</dbReference>
<keyword evidence="4" id="KW-1185">Reference proteome</keyword>
<dbReference type="PIRSF" id="PIRSF028177">
    <property type="entry name" value="Polyketide_synth_Omtfrase_TcmP"/>
    <property type="match status" value="1"/>
</dbReference>
<protein>
    <recommendedName>
        <fullName evidence="5">Class I SAM-dependent methyltransferase</fullName>
    </recommendedName>
</protein>
<dbReference type="RefSeq" id="WP_367576853.1">
    <property type="nucleotide sequence ID" value="NZ_CAKVXH010000033.1"/>
</dbReference>
<dbReference type="InterPro" id="IPR029063">
    <property type="entry name" value="SAM-dependent_MTases_sf"/>
</dbReference>
<proteinExistence type="predicted"/>
<keyword evidence="2 3" id="KW-0808">Transferase</keyword>
<accession>A0ABP1WHC8</accession>
<gene>
    <name evidence="3" type="ORF">RBI_I01551</name>
</gene>